<dbReference type="GO" id="GO:0005829">
    <property type="term" value="C:cytosol"/>
    <property type="evidence" value="ECO:0007669"/>
    <property type="project" value="TreeGrafter"/>
</dbReference>
<dbReference type="AlphaFoldDB" id="A0A852X4P8"/>
<dbReference type="RefSeq" id="WP_218875157.1">
    <property type="nucleotide sequence ID" value="NZ_JACBZX010000001.1"/>
</dbReference>
<name>A0A852X4P8_9MICO</name>
<dbReference type="SUPFAM" id="SSF46785">
    <property type="entry name" value="Winged helix' DNA-binding domain"/>
    <property type="match status" value="1"/>
</dbReference>
<dbReference type="NCBIfam" id="TIGR00738">
    <property type="entry name" value="rrf2_super"/>
    <property type="match status" value="1"/>
</dbReference>
<dbReference type="EMBL" id="JACBZX010000001">
    <property type="protein sequence ID" value="NYG36320.1"/>
    <property type="molecule type" value="Genomic_DNA"/>
</dbReference>
<dbReference type="GO" id="GO:0003700">
    <property type="term" value="F:DNA-binding transcription factor activity"/>
    <property type="evidence" value="ECO:0007669"/>
    <property type="project" value="TreeGrafter"/>
</dbReference>
<protein>
    <submittedName>
        <fullName evidence="1">Rrf2 family protein</fullName>
    </submittedName>
</protein>
<dbReference type="PANTHER" id="PTHR33221:SF13">
    <property type="entry name" value="TRANSCRIPTIONAL REGULATOR-RELATED"/>
    <property type="match status" value="1"/>
</dbReference>
<proteinExistence type="predicted"/>
<dbReference type="PANTHER" id="PTHR33221">
    <property type="entry name" value="WINGED HELIX-TURN-HELIX TRANSCRIPTIONAL REGULATOR, RRF2 FAMILY"/>
    <property type="match status" value="1"/>
</dbReference>
<gene>
    <name evidence="1" type="ORF">BJY28_000789</name>
</gene>
<dbReference type="InterPro" id="IPR030489">
    <property type="entry name" value="TR_Rrf2-type_CS"/>
</dbReference>
<dbReference type="Pfam" id="PF02082">
    <property type="entry name" value="Rrf2"/>
    <property type="match status" value="1"/>
</dbReference>
<dbReference type="Gene3D" id="1.10.10.10">
    <property type="entry name" value="Winged helix-like DNA-binding domain superfamily/Winged helix DNA-binding domain"/>
    <property type="match status" value="1"/>
</dbReference>
<comment type="caution">
    <text evidence="1">The sequence shown here is derived from an EMBL/GenBank/DDBJ whole genome shotgun (WGS) entry which is preliminary data.</text>
</comment>
<dbReference type="Proteomes" id="UP000592181">
    <property type="component" value="Unassembled WGS sequence"/>
</dbReference>
<dbReference type="PROSITE" id="PS51197">
    <property type="entry name" value="HTH_RRF2_2"/>
    <property type="match status" value="1"/>
</dbReference>
<evidence type="ECO:0000313" key="2">
    <source>
        <dbReference type="Proteomes" id="UP000592181"/>
    </source>
</evidence>
<dbReference type="InterPro" id="IPR000944">
    <property type="entry name" value="Tscrpt_reg_Rrf2"/>
</dbReference>
<dbReference type="InterPro" id="IPR036390">
    <property type="entry name" value="WH_DNA-bd_sf"/>
</dbReference>
<dbReference type="PROSITE" id="PS01332">
    <property type="entry name" value="HTH_RRF2_1"/>
    <property type="match status" value="1"/>
</dbReference>
<reference evidence="1 2" key="1">
    <citation type="submission" date="2020-07" db="EMBL/GenBank/DDBJ databases">
        <title>Sequencing the genomes of 1000 actinobacteria strains.</title>
        <authorList>
            <person name="Klenk H.-P."/>
        </authorList>
    </citation>
    <scope>NUCLEOTIDE SEQUENCE [LARGE SCALE GENOMIC DNA]</scope>
    <source>
        <strain evidence="1 2">DSM 24723</strain>
    </source>
</reference>
<organism evidence="1 2">
    <name type="scientific">Janibacter alkaliphilus</name>
    <dbReference type="NCBI Taxonomy" id="1069963"/>
    <lineage>
        <taxon>Bacteria</taxon>
        <taxon>Bacillati</taxon>
        <taxon>Actinomycetota</taxon>
        <taxon>Actinomycetes</taxon>
        <taxon>Micrococcales</taxon>
        <taxon>Intrasporangiaceae</taxon>
        <taxon>Janibacter</taxon>
    </lineage>
</organism>
<accession>A0A852X4P8</accession>
<evidence type="ECO:0000313" key="1">
    <source>
        <dbReference type="EMBL" id="NYG36320.1"/>
    </source>
</evidence>
<dbReference type="InterPro" id="IPR036388">
    <property type="entry name" value="WH-like_DNA-bd_sf"/>
</dbReference>
<keyword evidence="2" id="KW-1185">Reference proteome</keyword>
<sequence length="168" mass="17839">MGSIRGSIGGMRMSQGVEWALHCCLDLAWAEGAAVPGTRLAELHELPPAYLTKQLQALTKAGIVRSTPGPRGGYRLTRDPAEVTVLEVVTAVEGGDELFRCTDLLGQGPLQAGPRAARGTCAIHLTMSRAEHAWRRELAGTTIADLSGTVAATTPDAPGRVREWLTSR</sequence>